<keyword evidence="3" id="KW-0804">Transcription</keyword>
<feature type="domain" description="HTH lacI-type" evidence="4">
    <location>
        <begin position="6"/>
        <end position="60"/>
    </location>
</feature>
<dbReference type="RefSeq" id="WP_261607031.1">
    <property type="nucleotide sequence ID" value="NZ_JAODOR010000010.1"/>
</dbReference>
<name>A0ABT2PDB2_9MICO</name>
<evidence type="ECO:0000259" key="4">
    <source>
        <dbReference type="PROSITE" id="PS50932"/>
    </source>
</evidence>
<dbReference type="PANTHER" id="PTHR30146">
    <property type="entry name" value="LACI-RELATED TRANSCRIPTIONAL REPRESSOR"/>
    <property type="match status" value="1"/>
</dbReference>
<keyword evidence="2 5" id="KW-0238">DNA-binding</keyword>
<dbReference type="Gene3D" id="3.40.50.2300">
    <property type="match status" value="2"/>
</dbReference>
<accession>A0ABT2PDB2</accession>
<dbReference type="Proteomes" id="UP001300496">
    <property type="component" value="Unassembled WGS sequence"/>
</dbReference>
<dbReference type="SMART" id="SM00354">
    <property type="entry name" value="HTH_LACI"/>
    <property type="match status" value="1"/>
</dbReference>
<evidence type="ECO:0000256" key="1">
    <source>
        <dbReference type="ARBA" id="ARBA00023015"/>
    </source>
</evidence>
<dbReference type="InterPro" id="IPR046335">
    <property type="entry name" value="LacI/GalR-like_sensor"/>
</dbReference>
<dbReference type="GO" id="GO:0003677">
    <property type="term" value="F:DNA binding"/>
    <property type="evidence" value="ECO:0007669"/>
    <property type="project" value="UniProtKB-KW"/>
</dbReference>
<dbReference type="PROSITE" id="PS50932">
    <property type="entry name" value="HTH_LACI_2"/>
    <property type="match status" value="1"/>
</dbReference>
<dbReference type="InterPro" id="IPR010982">
    <property type="entry name" value="Lambda_DNA-bd_dom_sf"/>
</dbReference>
<dbReference type="InterPro" id="IPR028082">
    <property type="entry name" value="Peripla_BP_I"/>
</dbReference>
<dbReference type="InterPro" id="IPR000843">
    <property type="entry name" value="HTH_LacI"/>
</dbReference>
<sequence length="334" mass="35560">MLERASSMRDVARMAGVSLQTVSRVANGEPHVADAKRERVLAAMQDLEYRPNSAARAMRRGAYRSVGVVYHSLHSVGTHRSLEEISERAAAHGYGTTIMPVAAASGRAASSAFTRLGEMAVDAVIVVFPSPFGLDATLEIPTAVPLVVLGPPQGGGSSSVGFDQDGGAVQAIEHLLELGHPTIHHVAGPADSFSGAARTAAWRRLLEADGRRITAYGHGDWSAESGYTLTRRMLETERPSAIFVGNDQMALGTYRALAEAGLRVPEDVSVVGFDDVDEAPMYAPPLTTVAQDWDGLGRESLRIALSMTHGGAPEDVNLPLRLIVRDSTARYRPA</sequence>
<proteinExistence type="predicted"/>
<keyword evidence="6" id="KW-1185">Reference proteome</keyword>
<comment type="caution">
    <text evidence="5">The sequence shown here is derived from an EMBL/GenBank/DDBJ whole genome shotgun (WGS) entry which is preliminary data.</text>
</comment>
<evidence type="ECO:0000256" key="3">
    <source>
        <dbReference type="ARBA" id="ARBA00023163"/>
    </source>
</evidence>
<protein>
    <submittedName>
        <fullName evidence="5">LacI family DNA-binding transcriptional regulator</fullName>
    </submittedName>
</protein>
<organism evidence="5 6">
    <name type="scientific">Microbacterium memoriense</name>
    <dbReference type="NCBI Taxonomy" id="2978350"/>
    <lineage>
        <taxon>Bacteria</taxon>
        <taxon>Bacillati</taxon>
        <taxon>Actinomycetota</taxon>
        <taxon>Actinomycetes</taxon>
        <taxon>Micrococcales</taxon>
        <taxon>Microbacteriaceae</taxon>
        <taxon>Microbacterium</taxon>
    </lineage>
</organism>
<dbReference type="SUPFAM" id="SSF53822">
    <property type="entry name" value="Periplasmic binding protein-like I"/>
    <property type="match status" value="1"/>
</dbReference>
<dbReference type="Pfam" id="PF13377">
    <property type="entry name" value="Peripla_BP_3"/>
    <property type="match status" value="1"/>
</dbReference>
<dbReference type="Gene3D" id="1.10.260.40">
    <property type="entry name" value="lambda repressor-like DNA-binding domains"/>
    <property type="match status" value="1"/>
</dbReference>
<dbReference type="EMBL" id="JAODOR010000010">
    <property type="protein sequence ID" value="MCT9002501.1"/>
    <property type="molecule type" value="Genomic_DNA"/>
</dbReference>
<dbReference type="PANTHER" id="PTHR30146:SF153">
    <property type="entry name" value="LACTOSE OPERON REPRESSOR"/>
    <property type="match status" value="1"/>
</dbReference>
<evidence type="ECO:0000256" key="2">
    <source>
        <dbReference type="ARBA" id="ARBA00023125"/>
    </source>
</evidence>
<dbReference type="CDD" id="cd01574">
    <property type="entry name" value="PBP1_LacI"/>
    <property type="match status" value="1"/>
</dbReference>
<dbReference type="SUPFAM" id="SSF47413">
    <property type="entry name" value="lambda repressor-like DNA-binding domains"/>
    <property type="match status" value="1"/>
</dbReference>
<dbReference type="Pfam" id="PF00356">
    <property type="entry name" value="LacI"/>
    <property type="match status" value="1"/>
</dbReference>
<reference evidence="5 6" key="1">
    <citation type="journal article" date="2024" name="Int. J. Syst. Evol. Microbiol.">
        <title>Microbacterium memoriense sp. nov., a member of the Actinomycetota from marine beach sediment of the north coast of Portugal.</title>
        <authorList>
            <person name="Santos J.D.N.D."/>
            <person name="Klimek D."/>
            <person name="Calusinska M."/>
            <person name="Lobo-da-Cunha A."/>
            <person name="Catita J."/>
            <person name="Goncalves H."/>
            <person name="Gonzalez I."/>
            <person name="Lage O.M."/>
        </authorList>
    </citation>
    <scope>NUCLEOTIDE SEQUENCE [LARGE SCALE GENOMIC DNA]</scope>
    <source>
        <strain evidence="5 6">PMIC_1C1B</strain>
    </source>
</reference>
<gene>
    <name evidence="5" type="ORF">N4R40_09015</name>
</gene>
<evidence type="ECO:0000313" key="5">
    <source>
        <dbReference type="EMBL" id="MCT9002501.1"/>
    </source>
</evidence>
<evidence type="ECO:0000313" key="6">
    <source>
        <dbReference type="Proteomes" id="UP001300496"/>
    </source>
</evidence>
<keyword evidence="1" id="KW-0805">Transcription regulation</keyword>
<dbReference type="CDD" id="cd01392">
    <property type="entry name" value="HTH_LacI"/>
    <property type="match status" value="1"/>
</dbReference>